<dbReference type="SUPFAM" id="SSF51445">
    <property type="entry name" value="(Trans)glycosidases"/>
    <property type="match status" value="1"/>
</dbReference>
<evidence type="ECO:0000256" key="4">
    <source>
        <dbReference type="RuleBase" id="RU361161"/>
    </source>
</evidence>
<evidence type="ECO:0000256" key="3">
    <source>
        <dbReference type="ARBA" id="ARBA00023277"/>
    </source>
</evidence>
<dbReference type="Pfam" id="PF00933">
    <property type="entry name" value="Glyco_hydro_3"/>
    <property type="match status" value="1"/>
</dbReference>
<keyword evidence="2 4" id="KW-0378">Hydrolase</keyword>
<reference evidence="6 7" key="1">
    <citation type="submission" date="2018-08" db="EMBL/GenBank/DDBJ databases">
        <title>A genome reference for cultivated species of the human gut microbiota.</title>
        <authorList>
            <person name="Zou Y."/>
            <person name="Xue W."/>
            <person name="Luo G."/>
        </authorList>
    </citation>
    <scope>NUCLEOTIDE SEQUENCE [LARGE SCALE GENOMIC DNA]</scope>
    <source>
        <strain evidence="6 7">AF39-6AC</strain>
    </source>
</reference>
<dbReference type="Gene3D" id="2.60.40.10">
    <property type="entry name" value="Immunoglobulins"/>
    <property type="match status" value="1"/>
</dbReference>
<dbReference type="SMART" id="SM01217">
    <property type="entry name" value="Fn3_like"/>
    <property type="match status" value="1"/>
</dbReference>
<dbReference type="Pfam" id="PF01915">
    <property type="entry name" value="Glyco_hydro_3_C"/>
    <property type="match status" value="1"/>
</dbReference>
<organism evidence="6 7">
    <name type="scientific">Bacteroides xylanisolvens</name>
    <dbReference type="NCBI Taxonomy" id="371601"/>
    <lineage>
        <taxon>Bacteria</taxon>
        <taxon>Pseudomonadati</taxon>
        <taxon>Bacteroidota</taxon>
        <taxon>Bacteroidia</taxon>
        <taxon>Bacteroidales</taxon>
        <taxon>Bacteroidaceae</taxon>
        <taxon>Bacteroides</taxon>
    </lineage>
</organism>
<proteinExistence type="inferred from homology"/>
<dbReference type="InterPro" id="IPR017853">
    <property type="entry name" value="GH"/>
</dbReference>
<evidence type="ECO:0000313" key="7">
    <source>
        <dbReference type="Proteomes" id="UP000284417"/>
    </source>
</evidence>
<protein>
    <submittedName>
        <fullName evidence="6">Glycosyl hydrolase</fullName>
    </submittedName>
</protein>
<gene>
    <name evidence="6" type="ORF">DW042_00430</name>
</gene>
<sequence>MRLFLLTICFLSVGAGMKMIAQDKKQTPVYLDDTQPMEARVQDALNRMTVEEKTRLSYAQGKFSSPGCPRLGIPELWMSDGPHGVRAEINWNDWGYAGWTNDSCTAFPALTCLAASWNPLLAEKYGIAIGEEARYREKDVLLGPGVNIYRTPLNGRNFEYMGEDPYLASELCVPYIQGVQKNGVAACVKHYALNNQELWRGHIDVQLSDRALYEIYLPAFKAAVERGKAWSIMGAYNKVRGTHATHHKLLNNDILKGEWKFDGCVITDWGAAHDTYEAAMYGLDIEMGSYTNGLTSESEFGYDDYYLGKSYLKMVREGKIPMEVVNDKAARVLRLIFRTAMNRRKPFGVLTSEEHYRTAYEVATEGIVLLKNGTGRKQPALLPIPQGKYKRILVVGDNATRNLMLGGGSSELKVQRVISPLDGIKAKFGDNVVYAQGYTSGRPMYGRADVIPQVIVDSLRNDAVEKAMSSDLVIFVGGLNKNHFQDCEGGDRLSYELPFAQNELIETLLKVNKNLVAVIVSGNAVEMPWVKEIPSIVQSWYLGSVGGEALADVLSGDVTPSGKLPFSYPVKLKDCPAHFFGETSYPGDSIRQEYKEDILVGYRWYDTKKVQPLFPFGYGMSYTTFEYGKPVMSAKTMNADGSIDILVKVKNTGKVIGKEIVQLYIGDEECSVLRPVKELKDFRKVQLLPNEEKEVRFTIKPEVLKFFDDKQHAWIVEPGKFKAYIAASSADTRGTVTFEYTQL</sequence>
<evidence type="ECO:0000256" key="1">
    <source>
        <dbReference type="ARBA" id="ARBA00005336"/>
    </source>
</evidence>
<dbReference type="AlphaFoldDB" id="A0A415I1L4"/>
<dbReference type="PRINTS" id="PR00133">
    <property type="entry name" value="GLHYDRLASE3"/>
</dbReference>
<accession>A0A415I1L4</accession>
<dbReference type="PANTHER" id="PTHR42715:SF10">
    <property type="entry name" value="BETA-GLUCOSIDASE"/>
    <property type="match status" value="1"/>
</dbReference>
<dbReference type="InterPro" id="IPR013783">
    <property type="entry name" value="Ig-like_fold"/>
</dbReference>
<dbReference type="InterPro" id="IPR026891">
    <property type="entry name" value="Fn3-like"/>
</dbReference>
<comment type="similarity">
    <text evidence="1 4">Belongs to the glycosyl hydrolase 3 family.</text>
</comment>
<dbReference type="FunFam" id="3.40.50.1700:FF:000053">
    <property type="entry name" value="Beta-glucosidase BoGH3A"/>
    <property type="match status" value="1"/>
</dbReference>
<dbReference type="InterPro" id="IPR050288">
    <property type="entry name" value="Cellulose_deg_GH3"/>
</dbReference>
<dbReference type="RefSeq" id="WP_118407101.1">
    <property type="nucleotide sequence ID" value="NZ_QROC01000001.1"/>
</dbReference>
<keyword evidence="4" id="KW-0326">Glycosidase</keyword>
<feature type="domain" description="Fibronectin type III-like" evidence="5">
    <location>
        <begin position="659"/>
        <end position="729"/>
    </location>
</feature>
<dbReference type="InterPro" id="IPR019800">
    <property type="entry name" value="Glyco_hydro_3_AS"/>
</dbReference>
<dbReference type="EMBL" id="QROC01000001">
    <property type="protein sequence ID" value="RHL01527.1"/>
    <property type="molecule type" value="Genomic_DNA"/>
</dbReference>
<dbReference type="Proteomes" id="UP000284417">
    <property type="component" value="Unassembled WGS sequence"/>
</dbReference>
<evidence type="ECO:0000313" key="6">
    <source>
        <dbReference type="EMBL" id="RHL01527.1"/>
    </source>
</evidence>
<evidence type="ECO:0000256" key="2">
    <source>
        <dbReference type="ARBA" id="ARBA00022801"/>
    </source>
</evidence>
<dbReference type="Gene3D" id="3.20.20.300">
    <property type="entry name" value="Glycoside hydrolase, family 3, N-terminal domain"/>
    <property type="match status" value="1"/>
</dbReference>
<name>A0A415I1L4_9BACE</name>
<dbReference type="Gene3D" id="3.40.50.1700">
    <property type="entry name" value="Glycoside hydrolase family 3 C-terminal domain"/>
    <property type="match status" value="1"/>
</dbReference>
<evidence type="ECO:0000259" key="5">
    <source>
        <dbReference type="SMART" id="SM01217"/>
    </source>
</evidence>
<dbReference type="PANTHER" id="PTHR42715">
    <property type="entry name" value="BETA-GLUCOSIDASE"/>
    <property type="match status" value="1"/>
</dbReference>
<keyword evidence="3" id="KW-0119">Carbohydrate metabolism</keyword>
<dbReference type="InterPro" id="IPR036881">
    <property type="entry name" value="Glyco_hydro_3_C_sf"/>
</dbReference>
<dbReference type="InterPro" id="IPR002772">
    <property type="entry name" value="Glyco_hydro_3_C"/>
</dbReference>
<dbReference type="FunFam" id="2.60.40.10:FF:000495">
    <property type="entry name" value="Periplasmic beta-glucosidase"/>
    <property type="match status" value="1"/>
</dbReference>
<comment type="caution">
    <text evidence="6">The sequence shown here is derived from an EMBL/GenBank/DDBJ whole genome shotgun (WGS) entry which is preliminary data.</text>
</comment>
<dbReference type="InterPro" id="IPR001764">
    <property type="entry name" value="Glyco_hydro_3_N"/>
</dbReference>
<dbReference type="GO" id="GO:0008422">
    <property type="term" value="F:beta-glucosidase activity"/>
    <property type="evidence" value="ECO:0007669"/>
    <property type="project" value="UniProtKB-ARBA"/>
</dbReference>
<dbReference type="Pfam" id="PF14310">
    <property type="entry name" value="Fn3-like"/>
    <property type="match status" value="1"/>
</dbReference>
<dbReference type="PROSITE" id="PS00775">
    <property type="entry name" value="GLYCOSYL_HYDROL_F3"/>
    <property type="match status" value="1"/>
</dbReference>
<dbReference type="InterPro" id="IPR036962">
    <property type="entry name" value="Glyco_hydro_3_N_sf"/>
</dbReference>
<dbReference type="GO" id="GO:0005975">
    <property type="term" value="P:carbohydrate metabolic process"/>
    <property type="evidence" value="ECO:0007669"/>
    <property type="project" value="InterPro"/>
</dbReference>
<dbReference type="SUPFAM" id="SSF52279">
    <property type="entry name" value="Beta-D-glucan exohydrolase, C-terminal domain"/>
    <property type="match status" value="1"/>
</dbReference>